<evidence type="ECO:0000256" key="5">
    <source>
        <dbReference type="ARBA" id="ARBA00023315"/>
    </source>
</evidence>
<keyword evidence="3" id="KW-0812">Transmembrane</keyword>
<dbReference type="AlphaFoldDB" id="A0AAD8SLZ0"/>
<dbReference type="GO" id="GO:0055085">
    <property type="term" value="P:transmembrane transport"/>
    <property type="evidence" value="ECO:0007669"/>
    <property type="project" value="InterPro"/>
</dbReference>
<keyword evidence="7" id="KW-1185">Reference proteome</keyword>
<dbReference type="Proteomes" id="UP001231189">
    <property type="component" value="Unassembled WGS sequence"/>
</dbReference>
<gene>
    <name evidence="6" type="ORF">QYE76_048479</name>
</gene>
<keyword evidence="4" id="KW-0472">Membrane</keyword>
<evidence type="ECO:0000313" key="7">
    <source>
        <dbReference type="Proteomes" id="UP001231189"/>
    </source>
</evidence>
<dbReference type="SUPFAM" id="SSF103506">
    <property type="entry name" value="Mitochondrial carrier"/>
    <property type="match status" value="1"/>
</dbReference>
<comment type="caution">
    <text evidence="6">The sequence shown here is derived from an EMBL/GenBank/DDBJ whole genome shotgun (WGS) entry which is preliminary data.</text>
</comment>
<protein>
    <submittedName>
        <fullName evidence="6">Uncharacterized protein</fullName>
    </submittedName>
</protein>
<dbReference type="InterPro" id="IPR023395">
    <property type="entry name" value="MCP_dom_sf"/>
</dbReference>
<name>A0AAD8SLZ0_LOLMU</name>
<keyword evidence="2" id="KW-0808">Transferase</keyword>
<dbReference type="InterPro" id="IPR002067">
    <property type="entry name" value="MCP"/>
</dbReference>
<evidence type="ECO:0000256" key="2">
    <source>
        <dbReference type="ARBA" id="ARBA00022679"/>
    </source>
</evidence>
<accession>A0AAD8SLZ0</accession>
<dbReference type="InterPro" id="IPR051504">
    <property type="entry name" value="Plant_metabolite_acyltrans"/>
</dbReference>
<reference evidence="6" key="1">
    <citation type="submission" date="2023-07" db="EMBL/GenBank/DDBJ databases">
        <title>A chromosome-level genome assembly of Lolium multiflorum.</title>
        <authorList>
            <person name="Chen Y."/>
            <person name="Copetti D."/>
            <person name="Kolliker R."/>
            <person name="Studer B."/>
        </authorList>
    </citation>
    <scope>NUCLEOTIDE SEQUENCE</scope>
    <source>
        <strain evidence="6">02402/16</strain>
        <tissue evidence="6">Leaf</tissue>
    </source>
</reference>
<evidence type="ECO:0000256" key="4">
    <source>
        <dbReference type="ARBA" id="ARBA00023136"/>
    </source>
</evidence>
<dbReference type="PRINTS" id="PR00926">
    <property type="entry name" value="MITOCARRIER"/>
</dbReference>
<dbReference type="GO" id="GO:0016020">
    <property type="term" value="C:membrane"/>
    <property type="evidence" value="ECO:0007669"/>
    <property type="project" value="UniProtKB-SubCell"/>
</dbReference>
<dbReference type="GO" id="GO:0016747">
    <property type="term" value="F:acyltransferase activity, transferring groups other than amino-acyl groups"/>
    <property type="evidence" value="ECO:0007669"/>
    <property type="project" value="UniProtKB-ARBA"/>
</dbReference>
<dbReference type="EMBL" id="JAUUTY010000003">
    <property type="protein sequence ID" value="KAK1660320.1"/>
    <property type="molecule type" value="Genomic_DNA"/>
</dbReference>
<dbReference type="PANTHER" id="PTHR31625">
    <property type="match status" value="1"/>
</dbReference>
<dbReference type="Gene3D" id="3.30.559.10">
    <property type="entry name" value="Chloramphenicol acetyltransferase-like domain"/>
    <property type="match status" value="1"/>
</dbReference>
<dbReference type="Pfam" id="PF02458">
    <property type="entry name" value="Transferase"/>
    <property type="match status" value="1"/>
</dbReference>
<evidence type="ECO:0000313" key="6">
    <source>
        <dbReference type="EMBL" id="KAK1660320.1"/>
    </source>
</evidence>
<organism evidence="6 7">
    <name type="scientific">Lolium multiflorum</name>
    <name type="common">Italian ryegrass</name>
    <name type="synonym">Lolium perenne subsp. multiflorum</name>
    <dbReference type="NCBI Taxonomy" id="4521"/>
    <lineage>
        <taxon>Eukaryota</taxon>
        <taxon>Viridiplantae</taxon>
        <taxon>Streptophyta</taxon>
        <taxon>Embryophyta</taxon>
        <taxon>Tracheophyta</taxon>
        <taxon>Spermatophyta</taxon>
        <taxon>Magnoliopsida</taxon>
        <taxon>Liliopsida</taxon>
        <taxon>Poales</taxon>
        <taxon>Poaceae</taxon>
        <taxon>BOP clade</taxon>
        <taxon>Pooideae</taxon>
        <taxon>Poodae</taxon>
        <taxon>Poeae</taxon>
        <taxon>Poeae Chloroplast Group 2 (Poeae type)</taxon>
        <taxon>Loliodinae</taxon>
        <taxon>Loliinae</taxon>
        <taxon>Lolium</taxon>
    </lineage>
</organism>
<comment type="subcellular location">
    <subcellularLocation>
        <location evidence="1">Membrane</location>
    </subcellularLocation>
</comment>
<keyword evidence="5" id="KW-0012">Acyltransferase</keyword>
<evidence type="ECO:0000256" key="1">
    <source>
        <dbReference type="ARBA" id="ARBA00004370"/>
    </source>
</evidence>
<sequence length="186" mass="20532">MQTEARRPEQQQRHIGTAAHLAAGGLAGVVSKTCTAPLARLTILFQSSPDENDFDSLVATARVPDVRKMRSRCQHRPVIASFPLTRDQIDGIKDAVAEPGTQQRPSSFVAASALAWVCLPRSRSVGVDGAARSHMQFSFEYRSRLAPPLPAEYFGKCLRAMRQRWRVVVPLRLCRPARTALARVVS</sequence>
<dbReference type="InterPro" id="IPR023213">
    <property type="entry name" value="CAT-like_dom_sf"/>
</dbReference>
<evidence type="ECO:0000256" key="3">
    <source>
        <dbReference type="ARBA" id="ARBA00022692"/>
    </source>
</evidence>
<proteinExistence type="predicted"/>